<dbReference type="Proteomes" id="UP001152918">
    <property type="component" value="Chromosome"/>
</dbReference>
<reference evidence="3" key="1">
    <citation type="journal article" date="2009" name="Genome Biol.">
        <title>Genomic and genetic analyses of diversity and plant interactions of Pseudomonas fluorescens.</title>
        <authorList>
            <person name="Silby M.W."/>
            <person name="Cerdeno-Tarraga A.M."/>
            <person name="Vernikos G.S."/>
            <person name="Giddens S.R."/>
            <person name="Jackson R.W."/>
            <person name="Preston G.M."/>
            <person name="Zhang X.X."/>
            <person name="Moon C.D."/>
            <person name="Gehrig S.M."/>
            <person name="Godfrey S.A."/>
            <person name="Knight C.G."/>
            <person name="Malone J.G."/>
            <person name="Robinson Z."/>
            <person name="Spiers A.J."/>
            <person name="Harris S."/>
            <person name="Challis G.L."/>
            <person name="Yaxley A.M."/>
            <person name="Harris D."/>
            <person name="Seeger K."/>
            <person name="Murphy L."/>
            <person name="Rutter S."/>
            <person name="Squares R."/>
            <person name="Quail M.A."/>
            <person name="Saunders E."/>
            <person name="Mavromatis K."/>
            <person name="Brettin T.S."/>
            <person name="Bentley S.D."/>
            <person name="Hothersall J."/>
            <person name="Stephens E."/>
            <person name="Thomas C.M."/>
            <person name="Parkhill J."/>
            <person name="Levy S.B."/>
            <person name="Rainey P.B."/>
            <person name="Thomson N.R."/>
        </authorList>
    </citation>
    <scope>NUCLEOTIDE SEQUENCE [LARGE SCALE GENOMIC DNA]</scope>
    <source>
        <strain evidence="3">SBW25</strain>
    </source>
</reference>
<proteinExistence type="predicted"/>
<dbReference type="HOGENOM" id="CLU_1546303_0_0_6"/>
<reference evidence="2" key="2">
    <citation type="submission" date="2023-10" db="EMBL/GenBank/DDBJ databases">
        <authorList>
            <person name="Fortmann-Grote C."/>
        </authorList>
    </citation>
    <scope>NUCLEOTIDE SEQUENCE</scope>
    <source>
        <strain evidence="2">SBW25</strain>
    </source>
</reference>
<gene>
    <name evidence="3" type="ordered locus">PFLU_3842</name>
</gene>
<evidence type="ECO:0000313" key="2">
    <source>
        <dbReference type="EMBL" id="CAI2798040.1"/>
    </source>
</evidence>
<dbReference type="AlphaFoldDB" id="C3JYA5"/>
<dbReference type="KEGG" id="pfs:PFLU_3842"/>
<accession>C3JYA5</accession>
<name>C3JYA5_PSEFS</name>
<evidence type="ECO:0000313" key="3">
    <source>
        <dbReference type="EMBL" id="CAY50175.1"/>
    </source>
</evidence>
<evidence type="ECO:0000256" key="1">
    <source>
        <dbReference type="SAM" id="MobiDB-lite"/>
    </source>
</evidence>
<sequence length="173" mass="19227">MPASQARWNRLSTRRHTLATCRVSVIRDARRNRRTVQERSHMLISRISISHASPPPSPASTPFSKMSDSDLAKAFGDNFQAFKHPTTPNATTDKIREVAGRSLTGDAQKDKETQLARELLKPNRDNVMAALDSVDDKGKRDGVIGPWNPQMAADQLACNRCMTVQGPTLQITY</sequence>
<organism evidence="3">
    <name type="scientific">Pseudomonas fluorescens (strain SBW25)</name>
    <dbReference type="NCBI Taxonomy" id="216595"/>
    <lineage>
        <taxon>Bacteria</taxon>
        <taxon>Pseudomonadati</taxon>
        <taxon>Pseudomonadota</taxon>
        <taxon>Gammaproteobacteria</taxon>
        <taxon>Pseudomonadales</taxon>
        <taxon>Pseudomonadaceae</taxon>
        <taxon>Pseudomonas</taxon>
    </lineage>
</organism>
<dbReference type="EMBL" id="AM181176">
    <property type="protein sequence ID" value="CAY50175.1"/>
    <property type="molecule type" value="Genomic_DNA"/>
</dbReference>
<protein>
    <submittedName>
        <fullName evidence="3">Uncharacterized protein</fullName>
    </submittedName>
</protein>
<dbReference type="EMBL" id="OV986001">
    <property type="protein sequence ID" value="CAI2798040.1"/>
    <property type="molecule type" value="Genomic_DNA"/>
</dbReference>
<feature type="region of interest" description="Disordered" evidence="1">
    <location>
        <begin position="49"/>
        <end position="68"/>
    </location>
</feature>